<feature type="transmembrane region" description="Helical" evidence="9">
    <location>
        <begin position="322"/>
        <end position="346"/>
    </location>
</feature>
<reference evidence="12" key="1">
    <citation type="submission" date="2017-04" db="EMBL/GenBank/DDBJ databases">
        <authorList>
            <person name="Bumgarner R.E."/>
            <person name="Fredricks D.N."/>
            <person name="Srinivasan S."/>
        </authorList>
    </citation>
    <scope>NUCLEOTIDE SEQUENCE [LARGE SCALE GENOMIC DNA]</scope>
    <source>
        <strain evidence="12">KA00405</strain>
    </source>
</reference>
<keyword evidence="7" id="KW-0406">Ion transport</keyword>
<keyword evidence="2" id="KW-0813">Transport</keyword>
<dbReference type="InterPro" id="IPR038770">
    <property type="entry name" value="Na+/solute_symporter_sf"/>
</dbReference>
<feature type="transmembrane region" description="Helical" evidence="9">
    <location>
        <begin position="78"/>
        <end position="105"/>
    </location>
</feature>
<evidence type="ECO:0000256" key="8">
    <source>
        <dbReference type="ARBA" id="ARBA00023136"/>
    </source>
</evidence>
<name>A0A2J8B4Z9_9FIRM</name>
<evidence type="ECO:0000256" key="4">
    <source>
        <dbReference type="ARBA" id="ARBA00022475"/>
    </source>
</evidence>
<dbReference type="AlphaFoldDB" id="A0A2J8B4Z9"/>
<dbReference type="GO" id="GO:1902600">
    <property type="term" value="P:proton transmembrane transport"/>
    <property type="evidence" value="ECO:0007669"/>
    <property type="project" value="InterPro"/>
</dbReference>
<dbReference type="InterPro" id="IPR006153">
    <property type="entry name" value="Cation/H_exchanger_TM"/>
</dbReference>
<feature type="transmembrane region" description="Helical" evidence="9">
    <location>
        <begin position="26"/>
        <end position="42"/>
    </location>
</feature>
<accession>A0A2J8B4Z9</accession>
<feature type="transmembrane region" description="Helical" evidence="9">
    <location>
        <begin position="257"/>
        <end position="278"/>
    </location>
</feature>
<evidence type="ECO:0000256" key="2">
    <source>
        <dbReference type="ARBA" id="ARBA00022448"/>
    </source>
</evidence>
<keyword evidence="3" id="KW-0050">Antiport</keyword>
<feature type="transmembrane region" description="Helical" evidence="9">
    <location>
        <begin position="284"/>
        <end position="302"/>
    </location>
</feature>
<gene>
    <name evidence="11" type="ORF">B7R76_02860</name>
</gene>
<protein>
    <submittedName>
        <fullName evidence="11">K+/H+ antiporter</fullName>
    </submittedName>
</protein>
<evidence type="ECO:0000313" key="11">
    <source>
        <dbReference type="EMBL" id="PNH19832.1"/>
    </source>
</evidence>
<dbReference type="InterPro" id="IPR036721">
    <property type="entry name" value="RCK_C_sf"/>
</dbReference>
<proteinExistence type="predicted"/>
<evidence type="ECO:0000256" key="7">
    <source>
        <dbReference type="ARBA" id="ARBA00023065"/>
    </source>
</evidence>
<dbReference type="InterPro" id="IPR006037">
    <property type="entry name" value="RCK_C"/>
</dbReference>
<dbReference type="GO" id="GO:0015297">
    <property type="term" value="F:antiporter activity"/>
    <property type="evidence" value="ECO:0007669"/>
    <property type="project" value="UniProtKB-KW"/>
</dbReference>
<feature type="domain" description="RCK C-terminal" evidence="10">
    <location>
        <begin position="456"/>
        <end position="526"/>
    </location>
</feature>
<feature type="transmembrane region" description="Helical" evidence="9">
    <location>
        <begin position="54"/>
        <end position="72"/>
    </location>
</feature>
<comment type="caution">
    <text evidence="11">The sequence shown here is derived from an EMBL/GenBank/DDBJ whole genome shotgun (WGS) entry which is preliminary data.</text>
</comment>
<sequence>MYLLFFSLILLLALLAIRLAKKSGIPALLIFLTLGILFKYLGIEFNNFHVADKIANLALMIIMFYGGFGTNWSMAKPVAAPAITLATLGVVFTAGFTGIFAYYILGLKFYEAMLLGSIVASTDFASVSNILVSKKLNLKYKTAPLLEIESGSNDPTAYTLTMVFLCILLNRKISVPLLIFQQICFGIALGFIVGYLFIHVIKKLHLTEDGLFSVFIAAIMLGTYAITDFIGGNGYLALYILGIYIGNKEFHHKKDVVFFYDGVTQLVEIILFFLLGLLSDPATIIHFLPLGFVLMLFMLLIARPLTVSILMFKFKTTLRQNLLISFAGIRGGAAIAFAIMAINAGIALNIDLFHSVFAVCLFSALIQGSLMPWVTGLLKMYDPADSVLKTFNSYQIKSGFNFITATVRDGNAWIEKTIKDLNPQFNFIIAKIERGGKTIIPRGDTSIKDGDRIVLGGEAYFDYSGEELKEIRLAADHPWVGHKLKDLPIDSDQLIIMIQRDEREIITPNGDTGLVAGDRLVILEKY</sequence>
<dbReference type="GO" id="GO:0005886">
    <property type="term" value="C:plasma membrane"/>
    <property type="evidence" value="ECO:0007669"/>
    <property type="project" value="UniProtKB-SubCell"/>
</dbReference>
<dbReference type="EMBL" id="NBZD01000001">
    <property type="protein sequence ID" value="PNH19832.1"/>
    <property type="molecule type" value="Genomic_DNA"/>
</dbReference>
<keyword evidence="8 9" id="KW-0472">Membrane</keyword>
<dbReference type="Pfam" id="PF00999">
    <property type="entry name" value="Na_H_Exchanger"/>
    <property type="match status" value="1"/>
</dbReference>
<dbReference type="PANTHER" id="PTHR32507">
    <property type="entry name" value="NA(+)/H(+) ANTIPORTER 1"/>
    <property type="match status" value="1"/>
</dbReference>
<evidence type="ECO:0000313" key="12">
    <source>
        <dbReference type="Proteomes" id="UP000236394"/>
    </source>
</evidence>
<dbReference type="Gene3D" id="3.30.70.1450">
    <property type="entry name" value="Regulator of K+ conductance, C-terminal domain"/>
    <property type="match status" value="2"/>
</dbReference>
<keyword evidence="4" id="KW-1003">Cell membrane</keyword>
<dbReference type="Pfam" id="PF02080">
    <property type="entry name" value="TrkA_C"/>
    <property type="match status" value="2"/>
</dbReference>
<dbReference type="PROSITE" id="PS51202">
    <property type="entry name" value="RCK_C"/>
    <property type="match status" value="2"/>
</dbReference>
<evidence type="ECO:0000259" key="10">
    <source>
        <dbReference type="PROSITE" id="PS51202"/>
    </source>
</evidence>
<evidence type="ECO:0000256" key="5">
    <source>
        <dbReference type="ARBA" id="ARBA00022692"/>
    </source>
</evidence>
<feature type="transmembrane region" description="Helical" evidence="9">
    <location>
        <begin position="212"/>
        <end position="245"/>
    </location>
</feature>
<evidence type="ECO:0000256" key="6">
    <source>
        <dbReference type="ARBA" id="ARBA00022989"/>
    </source>
</evidence>
<dbReference type="NCBIfam" id="NF003716">
    <property type="entry name" value="PRK05326.1-3"/>
    <property type="match status" value="1"/>
</dbReference>
<dbReference type="PANTHER" id="PTHR32507:SF7">
    <property type="entry name" value="K(+)_H(+) ANTIPORTER NHAP2"/>
    <property type="match status" value="1"/>
</dbReference>
<evidence type="ECO:0000256" key="9">
    <source>
        <dbReference type="SAM" id="Phobius"/>
    </source>
</evidence>
<feature type="domain" description="RCK C-terminal" evidence="10">
    <location>
        <begin position="389"/>
        <end position="455"/>
    </location>
</feature>
<evidence type="ECO:0000256" key="3">
    <source>
        <dbReference type="ARBA" id="ARBA00022449"/>
    </source>
</evidence>
<dbReference type="SUPFAM" id="SSF116726">
    <property type="entry name" value="TrkA C-terminal domain-like"/>
    <property type="match status" value="2"/>
</dbReference>
<feature type="transmembrane region" description="Helical" evidence="9">
    <location>
        <begin position="352"/>
        <end position="374"/>
    </location>
</feature>
<keyword evidence="6 9" id="KW-1133">Transmembrane helix</keyword>
<dbReference type="GO" id="GO:0008324">
    <property type="term" value="F:monoatomic cation transmembrane transporter activity"/>
    <property type="evidence" value="ECO:0007669"/>
    <property type="project" value="InterPro"/>
</dbReference>
<dbReference type="NCBIfam" id="NF003715">
    <property type="entry name" value="PRK05326.1-2"/>
    <property type="match status" value="1"/>
</dbReference>
<organism evidence="11 12">
    <name type="scientific">Mageeibacillus indolicus</name>
    <dbReference type="NCBI Taxonomy" id="884684"/>
    <lineage>
        <taxon>Bacteria</taxon>
        <taxon>Bacillati</taxon>
        <taxon>Bacillota</taxon>
        <taxon>Clostridia</taxon>
        <taxon>Eubacteriales</taxon>
        <taxon>Oscillospiraceae</taxon>
        <taxon>Mageeibacillus</taxon>
    </lineage>
</organism>
<dbReference type="Proteomes" id="UP000236394">
    <property type="component" value="Unassembled WGS sequence"/>
</dbReference>
<evidence type="ECO:0000256" key="1">
    <source>
        <dbReference type="ARBA" id="ARBA00004651"/>
    </source>
</evidence>
<keyword evidence="5 9" id="KW-0812">Transmembrane</keyword>
<feature type="transmembrane region" description="Helical" evidence="9">
    <location>
        <begin position="177"/>
        <end position="200"/>
    </location>
</feature>
<dbReference type="RefSeq" id="WP_102892344.1">
    <property type="nucleotide sequence ID" value="NZ_NBZD01000001.1"/>
</dbReference>
<dbReference type="Gene3D" id="1.20.1530.20">
    <property type="match status" value="1"/>
</dbReference>
<comment type="subcellular location">
    <subcellularLocation>
        <location evidence="1">Cell membrane</location>
        <topology evidence="1">Multi-pass membrane protein</topology>
    </subcellularLocation>
</comment>
<dbReference type="GO" id="GO:0006813">
    <property type="term" value="P:potassium ion transport"/>
    <property type="evidence" value="ECO:0007669"/>
    <property type="project" value="InterPro"/>
</dbReference>